<evidence type="ECO:0000256" key="1">
    <source>
        <dbReference type="ARBA" id="ARBA00004651"/>
    </source>
</evidence>
<keyword evidence="2" id="KW-1003">Cell membrane</keyword>
<feature type="transmembrane region" description="Helical" evidence="6">
    <location>
        <begin position="42"/>
        <end position="67"/>
    </location>
</feature>
<name>A0A2S0MBV5_9BURK</name>
<keyword evidence="8" id="KW-1185">Reference proteome</keyword>
<keyword evidence="5 6" id="KW-0472">Membrane</keyword>
<feature type="transmembrane region" description="Helical" evidence="6">
    <location>
        <begin position="73"/>
        <end position="91"/>
    </location>
</feature>
<evidence type="ECO:0000256" key="3">
    <source>
        <dbReference type="ARBA" id="ARBA00022692"/>
    </source>
</evidence>
<reference evidence="7 8" key="1">
    <citation type="submission" date="2018-03" db="EMBL/GenBank/DDBJ databases">
        <title>Genome sequencing of Ottowia sp.</title>
        <authorList>
            <person name="Kim S.-J."/>
            <person name="Heo J."/>
            <person name="Kwon S.-W."/>
        </authorList>
    </citation>
    <scope>NUCLEOTIDE SEQUENCE [LARGE SCALE GENOMIC DNA]</scope>
    <source>
        <strain evidence="7 8">KADR8-3</strain>
    </source>
</reference>
<sequence>MPLSEFTALLLVATAASFTPGPNTTLSTAIAANRGRRGAMRFVCAVPVGWGLLFVACAMGVGALIVAVPALRWAVLGLGTAYMLWLAARLARSGTLAQADGARLDVTFWQGVLLQFLNIKAWMLALAVVAGWIAGRPDAPTRLTLVLPVMVVFGFVSNLTYALVGSLLRDWLAQGRRLLGFNRLMAAALVLTAGWMAWSAVQ</sequence>
<dbReference type="Proteomes" id="UP000239709">
    <property type="component" value="Chromosome"/>
</dbReference>
<dbReference type="EMBL" id="CP027666">
    <property type="protein sequence ID" value="AVO33296.1"/>
    <property type="molecule type" value="Genomic_DNA"/>
</dbReference>
<dbReference type="KEGG" id="otk:C6570_02760"/>
<evidence type="ECO:0000256" key="2">
    <source>
        <dbReference type="ARBA" id="ARBA00022475"/>
    </source>
</evidence>
<dbReference type="OrthoDB" id="9812084at2"/>
<dbReference type="GO" id="GO:0015171">
    <property type="term" value="F:amino acid transmembrane transporter activity"/>
    <property type="evidence" value="ECO:0007669"/>
    <property type="project" value="TreeGrafter"/>
</dbReference>
<feature type="transmembrane region" description="Helical" evidence="6">
    <location>
        <begin position="180"/>
        <end position="201"/>
    </location>
</feature>
<dbReference type="PANTHER" id="PTHR30086:SF20">
    <property type="entry name" value="ARGININE EXPORTER PROTEIN ARGO-RELATED"/>
    <property type="match status" value="1"/>
</dbReference>
<proteinExistence type="predicted"/>
<feature type="transmembrane region" description="Helical" evidence="6">
    <location>
        <begin position="6"/>
        <end position="30"/>
    </location>
</feature>
<gene>
    <name evidence="7" type="ORF">C6570_02760</name>
</gene>
<keyword evidence="3 6" id="KW-0812">Transmembrane</keyword>
<evidence type="ECO:0000256" key="5">
    <source>
        <dbReference type="ARBA" id="ARBA00023136"/>
    </source>
</evidence>
<feature type="transmembrane region" description="Helical" evidence="6">
    <location>
        <begin position="112"/>
        <end position="133"/>
    </location>
</feature>
<comment type="subcellular location">
    <subcellularLocation>
        <location evidence="1">Cell membrane</location>
        <topology evidence="1">Multi-pass membrane protein</topology>
    </subcellularLocation>
</comment>
<evidence type="ECO:0000256" key="6">
    <source>
        <dbReference type="SAM" id="Phobius"/>
    </source>
</evidence>
<dbReference type="AlphaFoldDB" id="A0A2S0MBV5"/>
<dbReference type="PANTHER" id="PTHR30086">
    <property type="entry name" value="ARGININE EXPORTER PROTEIN ARGO"/>
    <property type="match status" value="1"/>
</dbReference>
<dbReference type="InterPro" id="IPR001123">
    <property type="entry name" value="LeuE-type"/>
</dbReference>
<feature type="transmembrane region" description="Helical" evidence="6">
    <location>
        <begin position="145"/>
        <end position="168"/>
    </location>
</feature>
<dbReference type="RefSeq" id="WP_106701853.1">
    <property type="nucleotide sequence ID" value="NZ_CP027666.1"/>
</dbReference>
<evidence type="ECO:0000313" key="8">
    <source>
        <dbReference type="Proteomes" id="UP000239709"/>
    </source>
</evidence>
<organism evidence="7 8">
    <name type="scientific">Ottowia oryzae</name>
    <dbReference type="NCBI Taxonomy" id="2109914"/>
    <lineage>
        <taxon>Bacteria</taxon>
        <taxon>Pseudomonadati</taxon>
        <taxon>Pseudomonadota</taxon>
        <taxon>Betaproteobacteria</taxon>
        <taxon>Burkholderiales</taxon>
        <taxon>Comamonadaceae</taxon>
        <taxon>Ottowia</taxon>
    </lineage>
</organism>
<protein>
    <submittedName>
        <fullName evidence="7">Lysine transporter LysE</fullName>
    </submittedName>
</protein>
<accession>A0A2S0MBV5</accession>
<evidence type="ECO:0000313" key="7">
    <source>
        <dbReference type="EMBL" id="AVO33296.1"/>
    </source>
</evidence>
<dbReference type="GO" id="GO:0005886">
    <property type="term" value="C:plasma membrane"/>
    <property type="evidence" value="ECO:0007669"/>
    <property type="project" value="UniProtKB-SubCell"/>
</dbReference>
<dbReference type="GO" id="GO:0033228">
    <property type="term" value="P:cysteine export across plasma membrane"/>
    <property type="evidence" value="ECO:0007669"/>
    <property type="project" value="TreeGrafter"/>
</dbReference>
<evidence type="ECO:0000256" key="4">
    <source>
        <dbReference type="ARBA" id="ARBA00022989"/>
    </source>
</evidence>
<keyword evidence="4 6" id="KW-1133">Transmembrane helix</keyword>
<dbReference type="Pfam" id="PF01810">
    <property type="entry name" value="LysE"/>
    <property type="match status" value="1"/>
</dbReference>